<reference evidence="1" key="1">
    <citation type="journal article" date="2015" name="Nature">
        <title>Complex archaea that bridge the gap between prokaryotes and eukaryotes.</title>
        <authorList>
            <person name="Spang A."/>
            <person name="Saw J.H."/>
            <person name="Jorgensen S.L."/>
            <person name="Zaremba-Niedzwiedzka K."/>
            <person name="Martijn J."/>
            <person name="Lind A.E."/>
            <person name="van Eijk R."/>
            <person name="Schleper C."/>
            <person name="Guy L."/>
            <person name="Ettema T.J."/>
        </authorList>
    </citation>
    <scope>NUCLEOTIDE SEQUENCE</scope>
</reference>
<comment type="caution">
    <text evidence="1">The sequence shown here is derived from an EMBL/GenBank/DDBJ whole genome shotgun (WGS) entry which is preliminary data.</text>
</comment>
<name>A0A0F9ERF8_9ZZZZ</name>
<dbReference type="EMBL" id="LAZR01033651">
    <property type="protein sequence ID" value="KKL47470.1"/>
    <property type="molecule type" value="Genomic_DNA"/>
</dbReference>
<gene>
    <name evidence="1" type="ORF">LCGC14_2335190</name>
</gene>
<proteinExistence type="predicted"/>
<dbReference type="AlphaFoldDB" id="A0A0F9ERF8"/>
<sequence length="93" mass="10754">MVNFAIKNLEETLNAIFSLNNGFITVKKIRVRLKIEGSNRSKIKFISNSLKLLERSGFLERNGQKRPKSYNISFSRGETSIKDIISHILKEKR</sequence>
<evidence type="ECO:0000313" key="1">
    <source>
        <dbReference type="EMBL" id="KKL47470.1"/>
    </source>
</evidence>
<organism evidence="1">
    <name type="scientific">marine sediment metagenome</name>
    <dbReference type="NCBI Taxonomy" id="412755"/>
    <lineage>
        <taxon>unclassified sequences</taxon>
        <taxon>metagenomes</taxon>
        <taxon>ecological metagenomes</taxon>
    </lineage>
</organism>
<protein>
    <recommendedName>
        <fullName evidence="2">ArnR1-like winged helix-turn-helix domain-containing protein</fullName>
    </recommendedName>
</protein>
<accession>A0A0F9ERF8</accession>
<evidence type="ECO:0008006" key="2">
    <source>
        <dbReference type="Google" id="ProtNLM"/>
    </source>
</evidence>